<feature type="transmembrane region" description="Helical" evidence="1">
    <location>
        <begin position="276"/>
        <end position="309"/>
    </location>
</feature>
<feature type="transmembrane region" description="Helical" evidence="1">
    <location>
        <begin position="37"/>
        <end position="58"/>
    </location>
</feature>
<feature type="transmembrane region" description="Helical" evidence="1">
    <location>
        <begin position="408"/>
        <end position="430"/>
    </location>
</feature>
<feature type="transmembrane region" description="Helical" evidence="1">
    <location>
        <begin position="6"/>
        <end position="30"/>
    </location>
</feature>
<feature type="transmembrane region" description="Helical" evidence="1">
    <location>
        <begin position="101"/>
        <end position="122"/>
    </location>
</feature>
<name>A0A178MA59_9CHLR</name>
<feature type="transmembrane region" description="Helical" evidence="1">
    <location>
        <begin position="383"/>
        <end position="401"/>
    </location>
</feature>
<dbReference type="AlphaFoldDB" id="A0A178MA59"/>
<keyword evidence="3" id="KW-1185">Reference proteome</keyword>
<dbReference type="OrthoDB" id="137681at2"/>
<feature type="transmembrane region" description="Helical" evidence="1">
    <location>
        <begin position="467"/>
        <end position="486"/>
    </location>
</feature>
<sequence>MNEMLYVGLTLFVASVLALWNGWGLARLLLPAALQPWRALLAPLLGYALTILVGYWVVRFAGGLGLALGLLLPLGGLLNGLAWRRTGPPHLAAALRQHWPVLLVALIGVAIGIAPLFSYGYIAPIGGGWDVENYWPVARYLTRGPVSAIATAPANPLRDINADPPRIGLTLGFSIWQGSVDLLSASEPLLSFAPLLAWLRALGVIGIYVLLQALFDLRRGPAAFGALLAALNGLLLWTSFFNFGMQLAAWPLIPLALILGLAAVQPAPGQPFNPLIAAAIGLAAIPVAYYPALGPIGLMAAGIGVVTLWQTRPRWPLIQRALILVLLTLVLAAPTIPDYFAGFNYRYSLPLTTLGLFRFVPLSDIVGLTLFRLREAPEPLSPPLWLAAIGLAGFAGYGLLAGPQRGRWLGLLAGAGGFLLYLRFGAAYHYGYLKAAAYMGWLAGALAASGWQAALDHLRARPQWLRRLVAVSATAVIGSAVAFTGGRVVADHWGQPGLFANELPALRELRRVVPAGSTVWLTGDPRVQGVTSGLAAYLLDHAVVWGDVRTGYTSSNAGAPDAVADYALLQRDEDPILWGYADPPIWSSGSYRLYRRPEGLLAHLRLAQVVDGAQSVTIPVSANRLSPATPSPNQEQVTRWIQLQTVTLTPAELTIDGRRYAVPAGLGAITFGPLTTPHTLTIQSGTAPIRLQAVSLLDSPPASAGMIPHSVALSAASVADGLRVATTIDLLIPDSGPLVVALELWDRRQGTFFGRYGLRLGPAATAQSATVAIDLATGAPVAYGAAGEPLPLGVQQGVVVPGTYTARLWAGTDQRALLTPVDLFAFTIDRTGGITLDWVAQYPLMAARIDRPLQPLAAQFGDDMLLRGYDLLSGRITAGDTLAITLWWQALRGNLDERSIMLHLRNDRDERMTDADGPPAAGGRPTSLWQAGELIIDDRRLTIPADLPPGRYWLVVGSYRWPSLELVPLRAASEPVWRIPIEIIAPDDA</sequence>
<proteinExistence type="predicted"/>
<dbReference type="EMBL" id="LWQS01000061">
    <property type="protein sequence ID" value="OAN44928.1"/>
    <property type="molecule type" value="Genomic_DNA"/>
</dbReference>
<feature type="transmembrane region" description="Helical" evidence="1">
    <location>
        <begin position="189"/>
        <end position="211"/>
    </location>
</feature>
<feature type="transmembrane region" description="Helical" evidence="1">
    <location>
        <begin position="436"/>
        <end position="455"/>
    </location>
</feature>
<evidence type="ECO:0000313" key="2">
    <source>
        <dbReference type="EMBL" id="OAN44928.1"/>
    </source>
</evidence>
<feature type="transmembrane region" description="Helical" evidence="1">
    <location>
        <begin position="223"/>
        <end position="241"/>
    </location>
</feature>
<keyword evidence="1" id="KW-1133">Transmembrane helix</keyword>
<feature type="transmembrane region" description="Helical" evidence="1">
    <location>
        <begin position="64"/>
        <end position="81"/>
    </location>
</feature>
<feature type="transmembrane region" description="Helical" evidence="1">
    <location>
        <begin position="247"/>
        <end position="264"/>
    </location>
</feature>
<dbReference type="STRING" id="1707952.A6A03_15785"/>
<reference evidence="2 3" key="1">
    <citation type="submission" date="2016-04" db="EMBL/GenBank/DDBJ databases">
        <title>Chloroflexus islandicus sp. nov., a thermophilic filamentous anoxygenic phototrophic bacterium from geyser Strokkur (Iceland).</title>
        <authorList>
            <person name="Gaisin V.A."/>
            <person name="Kalashnikov A.M."/>
            <person name="Sukhacheva M.V."/>
            <person name="Grouzdev D.S."/>
            <person name="Ivanov T.M."/>
            <person name="Kuznetsov B."/>
            <person name="Gorlenko V.M."/>
        </authorList>
    </citation>
    <scope>NUCLEOTIDE SEQUENCE [LARGE SCALE GENOMIC DNA]</scope>
    <source>
        <strain evidence="3">isl-2</strain>
    </source>
</reference>
<dbReference type="Proteomes" id="UP000078287">
    <property type="component" value="Unassembled WGS sequence"/>
</dbReference>
<feature type="transmembrane region" description="Helical" evidence="1">
    <location>
        <begin position="321"/>
        <end position="341"/>
    </location>
</feature>
<organism evidence="2 3">
    <name type="scientific">Chloroflexus islandicus</name>
    <dbReference type="NCBI Taxonomy" id="1707952"/>
    <lineage>
        <taxon>Bacteria</taxon>
        <taxon>Bacillati</taxon>
        <taxon>Chloroflexota</taxon>
        <taxon>Chloroflexia</taxon>
        <taxon>Chloroflexales</taxon>
        <taxon>Chloroflexineae</taxon>
        <taxon>Chloroflexaceae</taxon>
        <taxon>Chloroflexus</taxon>
    </lineage>
</organism>
<keyword evidence="1" id="KW-0812">Transmembrane</keyword>
<gene>
    <name evidence="2" type="ORF">A6A03_15785</name>
</gene>
<keyword evidence="1" id="KW-0472">Membrane</keyword>
<accession>A0A178MA59</accession>
<protein>
    <submittedName>
        <fullName evidence="2">Uncharacterized protein</fullName>
    </submittedName>
</protein>
<dbReference type="RefSeq" id="WP_066788682.1">
    <property type="nucleotide sequence ID" value="NZ_LWQS01000061.1"/>
</dbReference>
<evidence type="ECO:0000313" key="3">
    <source>
        <dbReference type="Proteomes" id="UP000078287"/>
    </source>
</evidence>
<evidence type="ECO:0000256" key="1">
    <source>
        <dbReference type="SAM" id="Phobius"/>
    </source>
</evidence>
<comment type="caution">
    <text evidence="2">The sequence shown here is derived from an EMBL/GenBank/DDBJ whole genome shotgun (WGS) entry which is preliminary data.</text>
</comment>